<sequence length="296" mass="33810">MRQRQAEVNRQRKKEAERETDRGRNRDRQRQKRTEVETETGRDRNGQSCKPLTAPVEGYFHVSFDTMPFGSLMLAVSEFQSLGRAIMKEDEYEEVRWDGMTVLFHDESVCSDYDGKKATGVAQSVKALACGLKLRSGAGSSPDGLVTWLGFFRVLVHPLPEYRPQFVGALTSGPAPKFLGVERIIRKCFSIRTHFILDVCRHLNAIFPGRWIGQGGPISWPPRSPGLYPLYFYLWRHLKSVVYSTPVNDVETVCLRIEQHCRTIRATPGAWEQVRTSMRRTVAYIQAGVGHFKQFL</sequence>
<evidence type="ECO:0000256" key="1">
    <source>
        <dbReference type="SAM" id="MobiDB-lite"/>
    </source>
</evidence>
<comment type="caution">
    <text evidence="2">The sequence shown here is derived from an EMBL/GenBank/DDBJ whole genome shotgun (WGS) entry which is preliminary data.</text>
</comment>
<dbReference type="PANTHER" id="PTHR47326">
    <property type="entry name" value="TRANSPOSABLE ELEMENT TC3 TRANSPOSASE-LIKE PROTEIN"/>
    <property type="match status" value="1"/>
</dbReference>
<evidence type="ECO:0000313" key="2">
    <source>
        <dbReference type="EMBL" id="KAJ4442820.1"/>
    </source>
</evidence>
<dbReference type="EMBL" id="JAJSOF020000013">
    <property type="protein sequence ID" value="KAJ4442820.1"/>
    <property type="molecule type" value="Genomic_DNA"/>
</dbReference>
<name>A0ABQ8TAE9_PERAM</name>
<dbReference type="Gene3D" id="3.30.420.10">
    <property type="entry name" value="Ribonuclease H-like superfamily/Ribonuclease H"/>
    <property type="match status" value="1"/>
</dbReference>
<protein>
    <submittedName>
        <fullName evidence="2">Uncharacterized protein</fullName>
    </submittedName>
</protein>
<gene>
    <name evidence="2" type="ORF">ANN_04413</name>
</gene>
<accession>A0ABQ8TAE9</accession>
<dbReference type="PANTHER" id="PTHR47326:SF1">
    <property type="entry name" value="HTH PSQ-TYPE DOMAIN-CONTAINING PROTEIN"/>
    <property type="match status" value="1"/>
</dbReference>
<evidence type="ECO:0000313" key="3">
    <source>
        <dbReference type="Proteomes" id="UP001148838"/>
    </source>
</evidence>
<organism evidence="2 3">
    <name type="scientific">Periplaneta americana</name>
    <name type="common">American cockroach</name>
    <name type="synonym">Blatta americana</name>
    <dbReference type="NCBI Taxonomy" id="6978"/>
    <lineage>
        <taxon>Eukaryota</taxon>
        <taxon>Metazoa</taxon>
        <taxon>Ecdysozoa</taxon>
        <taxon>Arthropoda</taxon>
        <taxon>Hexapoda</taxon>
        <taxon>Insecta</taxon>
        <taxon>Pterygota</taxon>
        <taxon>Neoptera</taxon>
        <taxon>Polyneoptera</taxon>
        <taxon>Dictyoptera</taxon>
        <taxon>Blattodea</taxon>
        <taxon>Blattoidea</taxon>
        <taxon>Blattidae</taxon>
        <taxon>Blattinae</taxon>
        <taxon>Periplaneta</taxon>
    </lineage>
</organism>
<keyword evidence="3" id="KW-1185">Reference proteome</keyword>
<reference evidence="2 3" key="1">
    <citation type="journal article" date="2022" name="Allergy">
        <title>Genome assembly and annotation of Periplaneta americana reveal a comprehensive cockroach allergen profile.</title>
        <authorList>
            <person name="Wang L."/>
            <person name="Xiong Q."/>
            <person name="Saelim N."/>
            <person name="Wang L."/>
            <person name="Nong W."/>
            <person name="Wan A.T."/>
            <person name="Shi M."/>
            <person name="Liu X."/>
            <person name="Cao Q."/>
            <person name="Hui J.H.L."/>
            <person name="Sookrung N."/>
            <person name="Leung T.F."/>
            <person name="Tungtrongchitr A."/>
            <person name="Tsui S.K.W."/>
        </authorList>
    </citation>
    <scope>NUCLEOTIDE SEQUENCE [LARGE SCALE GENOMIC DNA]</scope>
    <source>
        <strain evidence="2">PWHHKU_190912</strain>
    </source>
</reference>
<feature type="compositionally biased region" description="Basic and acidic residues" evidence="1">
    <location>
        <begin position="1"/>
        <end position="45"/>
    </location>
</feature>
<proteinExistence type="predicted"/>
<dbReference type="Proteomes" id="UP001148838">
    <property type="component" value="Unassembled WGS sequence"/>
</dbReference>
<dbReference type="InterPro" id="IPR036397">
    <property type="entry name" value="RNaseH_sf"/>
</dbReference>
<feature type="region of interest" description="Disordered" evidence="1">
    <location>
        <begin position="1"/>
        <end position="50"/>
    </location>
</feature>